<evidence type="ECO:0000313" key="3">
    <source>
        <dbReference type="Proteomes" id="UP000729913"/>
    </source>
</evidence>
<evidence type="ECO:0000256" key="1">
    <source>
        <dbReference type="SAM" id="MobiDB-lite"/>
    </source>
</evidence>
<sequence>MQFANKISGANIRRHNSGKKILPLRPDPHDRRNGRRKRSSSIRKPRVLFNRSSSALEARTDPTGDKQAE</sequence>
<gene>
    <name evidence="2" type="ORF">G9C98_000328</name>
</gene>
<proteinExistence type="predicted"/>
<keyword evidence="3" id="KW-1185">Reference proteome</keyword>
<dbReference type="Proteomes" id="UP000729913">
    <property type="component" value="Unassembled WGS sequence"/>
</dbReference>
<accession>A0A8J5QR26</accession>
<reference evidence="2" key="2">
    <citation type="submission" date="2021-04" db="EMBL/GenBank/DDBJ databases">
        <title>Genome-wide patterns of bracovirus chromosomal integration into multiple host tissues during parasitism.</title>
        <authorList>
            <person name="Chebbi M.A.C."/>
        </authorList>
    </citation>
    <scope>NUCLEOTIDE SEQUENCE</scope>
    <source>
        <tissue evidence="2">Whole body</tissue>
    </source>
</reference>
<protein>
    <submittedName>
        <fullName evidence="2">Uncharacterized protein</fullName>
    </submittedName>
</protein>
<feature type="compositionally biased region" description="Basic residues" evidence="1">
    <location>
        <begin position="32"/>
        <end position="46"/>
    </location>
</feature>
<comment type="caution">
    <text evidence="2">The sequence shown here is derived from an EMBL/GenBank/DDBJ whole genome shotgun (WGS) entry which is preliminary data.</text>
</comment>
<dbReference type="EMBL" id="JAAOIC020000041">
    <property type="protein sequence ID" value="KAG8038773.1"/>
    <property type="molecule type" value="Genomic_DNA"/>
</dbReference>
<dbReference type="AlphaFoldDB" id="A0A8J5QR26"/>
<organism evidence="2 3">
    <name type="scientific">Cotesia typhae</name>
    <dbReference type="NCBI Taxonomy" id="2053667"/>
    <lineage>
        <taxon>Eukaryota</taxon>
        <taxon>Metazoa</taxon>
        <taxon>Ecdysozoa</taxon>
        <taxon>Arthropoda</taxon>
        <taxon>Hexapoda</taxon>
        <taxon>Insecta</taxon>
        <taxon>Pterygota</taxon>
        <taxon>Neoptera</taxon>
        <taxon>Endopterygota</taxon>
        <taxon>Hymenoptera</taxon>
        <taxon>Apocrita</taxon>
        <taxon>Ichneumonoidea</taxon>
        <taxon>Braconidae</taxon>
        <taxon>Microgastrinae</taxon>
        <taxon>Cotesia</taxon>
    </lineage>
</organism>
<name>A0A8J5QR26_9HYME</name>
<reference evidence="2" key="1">
    <citation type="submission" date="2020-03" db="EMBL/GenBank/DDBJ databases">
        <authorList>
            <person name="Chebbi M.A."/>
            <person name="Drezen J.M."/>
        </authorList>
    </citation>
    <scope>NUCLEOTIDE SEQUENCE</scope>
    <source>
        <tissue evidence="2">Whole body</tissue>
    </source>
</reference>
<evidence type="ECO:0000313" key="2">
    <source>
        <dbReference type="EMBL" id="KAG8038773.1"/>
    </source>
</evidence>
<feature type="compositionally biased region" description="Basic and acidic residues" evidence="1">
    <location>
        <begin position="58"/>
        <end position="69"/>
    </location>
</feature>
<feature type="region of interest" description="Disordered" evidence="1">
    <location>
        <begin position="1"/>
        <end position="69"/>
    </location>
</feature>